<gene>
    <name evidence="5 9" type="primary">rny</name>
    <name evidence="9" type="ORF">ABV300_01090</name>
</gene>
<dbReference type="Gene3D" id="1.10.3210.10">
    <property type="entry name" value="Hypothetical protein af1432"/>
    <property type="match status" value="1"/>
</dbReference>
<dbReference type="Pfam" id="PF12072">
    <property type="entry name" value="RNase_Y_N"/>
    <property type="match status" value="1"/>
</dbReference>
<dbReference type="Pfam" id="PF00013">
    <property type="entry name" value="KH_1"/>
    <property type="match status" value="1"/>
</dbReference>
<evidence type="ECO:0000256" key="1">
    <source>
        <dbReference type="ARBA" id="ARBA00022722"/>
    </source>
</evidence>
<dbReference type="InterPro" id="IPR006674">
    <property type="entry name" value="HD_domain"/>
</dbReference>
<dbReference type="CDD" id="cd22431">
    <property type="entry name" value="KH-I_RNaseY"/>
    <property type="match status" value="1"/>
</dbReference>
<keyword evidence="3 5" id="KW-0378">Hydrolase</keyword>
<comment type="subcellular location">
    <subcellularLocation>
        <location evidence="5">Cell membrane</location>
        <topology evidence="5">Single-pass membrane protein</topology>
    </subcellularLocation>
</comment>
<sequence length="513" mass="57564">MNEFANPLTVLFAFLIGTAAGSVFIYLSRQLVYSRKLRVAQRKAAHTVAEAQTEAKSIVQSAREEAEKMRMANENELRERRTELAKQENRVTQKVETLERKLENLDTRERDLLKKEKSIDEEMEKVEALRGQEQLKLEEVAGLTTQQAKDQLIEMVESEMQVETARRIRQWEQRIKEEADEKARNIIIHAIQRTASDIVAETTVSVVPIPSDEMKGRLIGREGRNIRALEQATGVDLIIDDTPEAVTISSFDPVRREIARLVLSKLVLDGRIHPARIEEVVAKAKEEVDAAIQSAGEQAAYAAGVHGLRPELIKIMGRLKYRTSYGQNVLQHSVEVAQLAGMMAADLGINVNVARRAGFLHDIGKAVDREVEGTHAAIGADLVKQWDKNPDVVRGVAEHHFDQTETSIWGFLVSAADAISSARPGARRESLENYIKRLKALEEIANSFKGVDRSYAIQAGREVRILVKPEEVDDLGSMRLARDIVKKIEEGLEYPGQIKVTVLRETRATDYAR</sequence>
<keyword evidence="5" id="KW-0472">Membrane</keyword>
<dbReference type="InterPro" id="IPR022711">
    <property type="entry name" value="RNase_Y_N"/>
</dbReference>
<keyword evidence="5" id="KW-0812">Transmembrane</keyword>
<dbReference type="Gene3D" id="3.30.1370.10">
    <property type="entry name" value="K Homology domain, type 1"/>
    <property type="match status" value="1"/>
</dbReference>
<keyword evidence="5" id="KW-1003">Cell membrane</keyword>
<keyword evidence="5" id="KW-1133">Transmembrane helix</keyword>
<dbReference type="PROSITE" id="PS50084">
    <property type="entry name" value="KH_TYPE_1"/>
    <property type="match status" value="1"/>
</dbReference>
<feature type="transmembrane region" description="Helical" evidence="5">
    <location>
        <begin position="6"/>
        <end position="28"/>
    </location>
</feature>
<feature type="coiled-coil region" evidence="7">
    <location>
        <begin position="59"/>
        <end position="132"/>
    </location>
</feature>
<dbReference type="PANTHER" id="PTHR12826:SF15">
    <property type="entry name" value="RIBONUCLEASE Y"/>
    <property type="match status" value="1"/>
</dbReference>
<dbReference type="NCBIfam" id="TIGR00277">
    <property type="entry name" value="HDIG"/>
    <property type="match status" value="1"/>
</dbReference>
<dbReference type="PANTHER" id="PTHR12826">
    <property type="entry name" value="RIBONUCLEASE Y"/>
    <property type="match status" value="1"/>
</dbReference>
<dbReference type="GO" id="GO:0005886">
    <property type="term" value="C:plasma membrane"/>
    <property type="evidence" value="ECO:0007669"/>
    <property type="project" value="UniProtKB-SubCell"/>
</dbReference>
<proteinExistence type="inferred from homology"/>
<feature type="domain" description="HD" evidence="8">
    <location>
        <begin position="329"/>
        <end position="422"/>
    </location>
</feature>
<keyword evidence="2 5" id="KW-0255">Endonuclease</keyword>
<dbReference type="InterPro" id="IPR006675">
    <property type="entry name" value="HDIG_dom"/>
</dbReference>
<dbReference type="SUPFAM" id="SSF54791">
    <property type="entry name" value="Eukaryotic type KH-domain (KH-domain type I)"/>
    <property type="match status" value="1"/>
</dbReference>
<evidence type="ECO:0000313" key="9">
    <source>
        <dbReference type="EMBL" id="XCH33498.1"/>
    </source>
</evidence>
<evidence type="ECO:0000256" key="5">
    <source>
        <dbReference type="HAMAP-Rule" id="MF_00335"/>
    </source>
</evidence>
<dbReference type="InterPro" id="IPR017705">
    <property type="entry name" value="Ribonuclease_Y"/>
</dbReference>
<keyword evidence="7" id="KW-0175">Coiled coil</keyword>
<dbReference type="CDD" id="cd00077">
    <property type="entry name" value="HDc"/>
    <property type="match status" value="1"/>
</dbReference>
<dbReference type="GO" id="GO:0006402">
    <property type="term" value="P:mRNA catabolic process"/>
    <property type="evidence" value="ECO:0007669"/>
    <property type="project" value="UniProtKB-UniRule"/>
</dbReference>
<keyword evidence="4 5" id="KW-0694">RNA-binding</keyword>
<dbReference type="NCBIfam" id="TIGR03319">
    <property type="entry name" value="RNase_Y"/>
    <property type="match status" value="1"/>
</dbReference>
<protein>
    <recommendedName>
        <fullName evidence="5 6">Ribonuclease Y</fullName>
        <shortName evidence="5">RNase Y</shortName>
        <ecNumber evidence="5 6">3.1.-.-</ecNumber>
    </recommendedName>
</protein>
<dbReference type="GO" id="GO:0016787">
    <property type="term" value="F:hydrolase activity"/>
    <property type="evidence" value="ECO:0007669"/>
    <property type="project" value="UniProtKB-KW"/>
</dbReference>
<name>A0AAU8GCV3_9CHLR</name>
<dbReference type="GO" id="GO:0003723">
    <property type="term" value="F:RNA binding"/>
    <property type="evidence" value="ECO:0007669"/>
    <property type="project" value="UniProtKB-UniRule"/>
</dbReference>
<evidence type="ECO:0000256" key="4">
    <source>
        <dbReference type="ARBA" id="ARBA00022884"/>
    </source>
</evidence>
<dbReference type="SMART" id="SM00322">
    <property type="entry name" value="KH"/>
    <property type="match status" value="1"/>
</dbReference>
<dbReference type="RefSeq" id="WP_353714731.1">
    <property type="nucleotide sequence ID" value="NZ_CP159307.1"/>
</dbReference>
<dbReference type="InterPro" id="IPR036612">
    <property type="entry name" value="KH_dom_type_1_sf"/>
</dbReference>
<dbReference type="SUPFAM" id="SSF109604">
    <property type="entry name" value="HD-domain/PDEase-like"/>
    <property type="match status" value="1"/>
</dbReference>
<organism evidence="9">
    <name type="scientific">Dehalogenimonas sp. 4OHTPN</name>
    <dbReference type="NCBI Taxonomy" id="3166643"/>
    <lineage>
        <taxon>Bacteria</taxon>
        <taxon>Bacillati</taxon>
        <taxon>Chloroflexota</taxon>
        <taxon>Dehalococcoidia</taxon>
        <taxon>Dehalococcoidales</taxon>
        <taxon>Dehalococcoidaceae</taxon>
        <taxon>Dehalogenimonas</taxon>
    </lineage>
</organism>
<evidence type="ECO:0000256" key="6">
    <source>
        <dbReference type="NCBIfam" id="TIGR03319"/>
    </source>
</evidence>
<dbReference type="GO" id="GO:0004521">
    <property type="term" value="F:RNA endonuclease activity"/>
    <property type="evidence" value="ECO:0007669"/>
    <property type="project" value="UniProtKB-UniRule"/>
</dbReference>
<dbReference type="Pfam" id="PF01966">
    <property type="entry name" value="HD"/>
    <property type="match status" value="1"/>
</dbReference>
<dbReference type="HAMAP" id="MF_00335">
    <property type="entry name" value="RNase_Y"/>
    <property type="match status" value="1"/>
</dbReference>
<evidence type="ECO:0000256" key="3">
    <source>
        <dbReference type="ARBA" id="ARBA00022801"/>
    </source>
</evidence>
<dbReference type="InterPro" id="IPR004088">
    <property type="entry name" value="KH_dom_type_1"/>
</dbReference>
<dbReference type="InterPro" id="IPR004087">
    <property type="entry name" value="KH_dom"/>
</dbReference>
<evidence type="ECO:0000256" key="7">
    <source>
        <dbReference type="SAM" id="Coils"/>
    </source>
</evidence>
<dbReference type="InterPro" id="IPR003607">
    <property type="entry name" value="HD/PDEase_dom"/>
</dbReference>
<evidence type="ECO:0000256" key="2">
    <source>
        <dbReference type="ARBA" id="ARBA00022759"/>
    </source>
</evidence>
<dbReference type="PROSITE" id="PS51831">
    <property type="entry name" value="HD"/>
    <property type="match status" value="1"/>
</dbReference>
<comment type="function">
    <text evidence="5">Endoribonuclease that initiates mRNA decay.</text>
</comment>
<dbReference type="EC" id="3.1.-.-" evidence="5 6"/>
<dbReference type="AlphaFoldDB" id="A0AAU8GCV3"/>
<accession>A0AAU8GCV3</accession>
<reference evidence="9" key="1">
    <citation type="submission" date="2024-06" db="EMBL/GenBank/DDBJ databases">
        <title>A Novel Isolate, Dehalogenimonas sp. Strain 4OHTPN, Dechlorinates Aromatic 4 Hydroxy chlorothalonil by a Novel Reductive Dehalogenase.</title>
        <authorList>
            <person name="Liu G."/>
        </authorList>
    </citation>
    <scope>NUCLEOTIDE SEQUENCE</scope>
    <source>
        <strain evidence="9">4OHTPN</strain>
    </source>
</reference>
<dbReference type="SMART" id="SM00471">
    <property type="entry name" value="HDc"/>
    <property type="match status" value="1"/>
</dbReference>
<evidence type="ECO:0000259" key="8">
    <source>
        <dbReference type="PROSITE" id="PS51831"/>
    </source>
</evidence>
<dbReference type="EMBL" id="CP159307">
    <property type="protein sequence ID" value="XCH33498.1"/>
    <property type="molecule type" value="Genomic_DNA"/>
</dbReference>
<keyword evidence="1 5" id="KW-0540">Nuclease</keyword>
<comment type="similarity">
    <text evidence="5">Belongs to the RNase Y family.</text>
</comment>